<sequence>MPIHGFVVAAGFLLGQVAAITPAASSPVASSQAYVPSVSCRTQLGTSSLALVPTTTITRTIHDPTPVVVFATTQDTVTVTPDASTVTITDYEMTTAVSTADTVTDIFSTTSTEYDTATVTITPAAVTAIVPITISTTSTSTSTVASSSGFSPIAETLPTATAAKRSLTEQDDCSSWLDDYEYPQEVECHQKIIVKTTTVSTVTESPATATAVTPTSTVTVTSTITSTSIVVPSDISTTLSYSTTSTITETTSAAAETTTVFSTTTAVAAVATATFWEACGSSNIAGDPLSSEFGSFAGQYMYLIAFTNVPGESLTVGDTSSAYDCCVSCMESFTCAMSYYNAVSSSIKYCYLIHSTTCSQSSVYAKASTHDTSATIQMSNGNCGRVVGVQG</sequence>
<feature type="signal peptide" evidence="1">
    <location>
        <begin position="1"/>
        <end position="19"/>
    </location>
</feature>
<dbReference type="PaxDb" id="5061-CADANGAP00003029"/>
<dbReference type="OrthoDB" id="5428787at2759"/>
<dbReference type="VEuPathDB" id="FungiDB:M747DRAFT_371121"/>
<dbReference type="OMA" id="TDGVCHA"/>
<keyword evidence="1" id="KW-0732">Signal</keyword>
<feature type="chain" id="PRO_5007087183" evidence="1">
    <location>
        <begin position="20"/>
        <end position="391"/>
    </location>
</feature>
<proteinExistence type="predicted"/>
<organism evidence="2 3">
    <name type="scientific">Aspergillus niger</name>
    <dbReference type="NCBI Taxonomy" id="5061"/>
    <lineage>
        <taxon>Eukaryota</taxon>
        <taxon>Fungi</taxon>
        <taxon>Dikarya</taxon>
        <taxon>Ascomycota</taxon>
        <taxon>Pezizomycotina</taxon>
        <taxon>Eurotiomycetes</taxon>
        <taxon>Eurotiomycetidae</taxon>
        <taxon>Eurotiales</taxon>
        <taxon>Aspergillaceae</taxon>
        <taxon>Aspergillus</taxon>
        <taxon>Aspergillus subgen. Circumdati</taxon>
    </lineage>
</organism>
<dbReference type="EMBL" id="BCMY01000002">
    <property type="protein sequence ID" value="GAQ35578.1"/>
    <property type="molecule type" value="Genomic_DNA"/>
</dbReference>
<dbReference type="Proteomes" id="UP000068243">
    <property type="component" value="Unassembled WGS sequence"/>
</dbReference>
<dbReference type="VEuPathDB" id="FungiDB:An03g00830"/>
<comment type="caution">
    <text evidence="2">The sequence shown here is derived from an EMBL/GenBank/DDBJ whole genome shotgun (WGS) entry which is preliminary data.</text>
</comment>
<evidence type="ECO:0000256" key="1">
    <source>
        <dbReference type="SAM" id="SignalP"/>
    </source>
</evidence>
<name>A0A100I6H7_ASPNG</name>
<protein>
    <submittedName>
        <fullName evidence="2">Similar to An03g00830</fullName>
    </submittedName>
</protein>
<dbReference type="VEuPathDB" id="FungiDB:ATCC64974_83060"/>
<evidence type="ECO:0000313" key="2">
    <source>
        <dbReference type="EMBL" id="GAQ35578.1"/>
    </source>
</evidence>
<gene>
    <name evidence="2" type="ORF">ABL_01216</name>
</gene>
<evidence type="ECO:0000313" key="3">
    <source>
        <dbReference type="Proteomes" id="UP000068243"/>
    </source>
</evidence>
<reference evidence="3" key="1">
    <citation type="journal article" date="2016" name="Genome Announc.">
        <title>Draft genome sequence of Aspergillus niger strain An76.</title>
        <authorList>
            <person name="Gong W."/>
            <person name="Cheng Z."/>
            <person name="Zhang H."/>
            <person name="Liu L."/>
            <person name="Gao P."/>
            <person name="Wang L."/>
        </authorList>
    </citation>
    <scope>NUCLEOTIDE SEQUENCE [LARGE SCALE GENOMIC DNA]</scope>
    <source>
        <strain evidence="3">An76</strain>
    </source>
</reference>
<accession>A0A100I6H7</accession>
<dbReference type="VEuPathDB" id="FungiDB:ASPNIDRAFT2_45784"/>
<dbReference type="AlphaFoldDB" id="A0A100I6H7"/>